<dbReference type="EMBL" id="KN836352">
    <property type="protein sequence ID" value="KIK32184.1"/>
    <property type="molecule type" value="Genomic_DNA"/>
</dbReference>
<sequence>MTKNLSMMERENLFEQVPVFGRHFTSHPHGWSAYAVHSASTIHLSSLLARFSVLYNCFRRLMKTARRTPFLVPFLRNSKISNADT</sequence>
<dbReference type="OrthoDB" id="10321515at2759"/>
<accession>A0A0D0A1Z7</accession>
<gene>
    <name evidence="1" type="ORF">CY34DRAFT_814394</name>
</gene>
<proteinExistence type="predicted"/>
<evidence type="ECO:0000313" key="1">
    <source>
        <dbReference type="EMBL" id="KIK32184.1"/>
    </source>
</evidence>
<dbReference type="Proteomes" id="UP000054485">
    <property type="component" value="Unassembled WGS sequence"/>
</dbReference>
<protein>
    <submittedName>
        <fullName evidence="1">Uncharacterized protein</fullName>
    </submittedName>
</protein>
<reference evidence="1 2" key="1">
    <citation type="submission" date="2014-04" db="EMBL/GenBank/DDBJ databases">
        <authorList>
            <consortium name="DOE Joint Genome Institute"/>
            <person name="Kuo A."/>
            <person name="Ruytinx J."/>
            <person name="Rineau F."/>
            <person name="Colpaert J."/>
            <person name="Kohler A."/>
            <person name="Nagy L.G."/>
            <person name="Floudas D."/>
            <person name="Copeland A."/>
            <person name="Barry K.W."/>
            <person name="Cichocki N."/>
            <person name="Veneault-Fourrey C."/>
            <person name="LaButti K."/>
            <person name="Lindquist E.A."/>
            <person name="Lipzen A."/>
            <person name="Lundell T."/>
            <person name="Morin E."/>
            <person name="Murat C."/>
            <person name="Sun H."/>
            <person name="Tunlid A."/>
            <person name="Henrissat B."/>
            <person name="Grigoriev I.V."/>
            <person name="Hibbett D.S."/>
            <person name="Martin F."/>
            <person name="Nordberg H.P."/>
            <person name="Cantor M.N."/>
            <person name="Hua S.X."/>
        </authorList>
    </citation>
    <scope>NUCLEOTIDE SEQUENCE [LARGE SCALE GENOMIC DNA]</scope>
    <source>
        <strain evidence="1 2">UH-Slu-Lm8-n1</strain>
    </source>
</reference>
<keyword evidence="2" id="KW-1185">Reference proteome</keyword>
<organism evidence="1 2">
    <name type="scientific">Suillus luteus UH-Slu-Lm8-n1</name>
    <dbReference type="NCBI Taxonomy" id="930992"/>
    <lineage>
        <taxon>Eukaryota</taxon>
        <taxon>Fungi</taxon>
        <taxon>Dikarya</taxon>
        <taxon>Basidiomycota</taxon>
        <taxon>Agaricomycotina</taxon>
        <taxon>Agaricomycetes</taxon>
        <taxon>Agaricomycetidae</taxon>
        <taxon>Boletales</taxon>
        <taxon>Suillineae</taxon>
        <taxon>Suillaceae</taxon>
        <taxon>Suillus</taxon>
    </lineage>
</organism>
<dbReference type="InParanoid" id="A0A0D0A1Z7"/>
<reference evidence="2" key="2">
    <citation type="submission" date="2015-01" db="EMBL/GenBank/DDBJ databases">
        <title>Evolutionary Origins and Diversification of the Mycorrhizal Mutualists.</title>
        <authorList>
            <consortium name="DOE Joint Genome Institute"/>
            <consortium name="Mycorrhizal Genomics Consortium"/>
            <person name="Kohler A."/>
            <person name="Kuo A."/>
            <person name="Nagy L.G."/>
            <person name="Floudas D."/>
            <person name="Copeland A."/>
            <person name="Barry K.W."/>
            <person name="Cichocki N."/>
            <person name="Veneault-Fourrey C."/>
            <person name="LaButti K."/>
            <person name="Lindquist E.A."/>
            <person name="Lipzen A."/>
            <person name="Lundell T."/>
            <person name="Morin E."/>
            <person name="Murat C."/>
            <person name="Riley R."/>
            <person name="Ohm R."/>
            <person name="Sun H."/>
            <person name="Tunlid A."/>
            <person name="Henrissat B."/>
            <person name="Grigoriev I.V."/>
            <person name="Hibbett D.S."/>
            <person name="Martin F."/>
        </authorList>
    </citation>
    <scope>NUCLEOTIDE SEQUENCE [LARGE SCALE GENOMIC DNA]</scope>
    <source>
        <strain evidence="2">UH-Slu-Lm8-n1</strain>
    </source>
</reference>
<evidence type="ECO:0000313" key="2">
    <source>
        <dbReference type="Proteomes" id="UP000054485"/>
    </source>
</evidence>
<name>A0A0D0A1Z7_9AGAM</name>
<dbReference type="HOGENOM" id="CLU_2623658_0_0_1"/>
<dbReference type="AlphaFoldDB" id="A0A0D0A1Z7"/>